<keyword evidence="3" id="KW-1185">Reference proteome</keyword>
<organism evidence="2 3">
    <name type="scientific">Gordonia bronchialis (strain ATCC 25592 / DSM 43247 / BCRC 13721 / JCM 3198 / KCTC 3076 / NBRC 16047 / NCTC 10667)</name>
    <name type="common">Rhodococcus bronchialis</name>
    <dbReference type="NCBI Taxonomy" id="526226"/>
    <lineage>
        <taxon>Bacteria</taxon>
        <taxon>Bacillati</taxon>
        <taxon>Actinomycetota</taxon>
        <taxon>Actinomycetes</taxon>
        <taxon>Mycobacteriales</taxon>
        <taxon>Gordoniaceae</taxon>
        <taxon>Gordonia</taxon>
    </lineage>
</organism>
<dbReference type="KEGG" id="gbr:Gbro_0052"/>
<dbReference type="eggNOG" id="ENOG5031W86">
    <property type="taxonomic scope" value="Bacteria"/>
</dbReference>
<reference evidence="2 3" key="2">
    <citation type="journal article" date="2010" name="Stand. Genomic Sci.">
        <title>Complete genome sequence of Gordonia bronchialis type strain (3410).</title>
        <authorList>
            <person name="Ivanova N."/>
            <person name="Sikorski J."/>
            <person name="Jando M."/>
            <person name="Lapidus A."/>
            <person name="Nolan M."/>
            <person name="Lucas S."/>
            <person name="Del Rio T.G."/>
            <person name="Tice H."/>
            <person name="Copeland A."/>
            <person name="Cheng J.F."/>
            <person name="Chen F."/>
            <person name="Bruce D."/>
            <person name="Goodwin L."/>
            <person name="Pitluck S."/>
            <person name="Mavromatis K."/>
            <person name="Ovchinnikova G."/>
            <person name="Pati A."/>
            <person name="Chen A."/>
            <person name="Palaniappan K."/>
            <person name="Land M."/>
            <person name="Hauser L."/>
            <person name="Chang Y.J."/>
            <person name="Jeffries C.D."/>
            <person name="Chain P."/>
            <person name="Saunders E."/>
            <person name="Han C."/>
            <person name="Detter J.C."/>
            <person name="Brettin T."/>
            <person name="Rohde M."/>
            <person name="Goker M."/>
            <person name="Bristow J."/>
            <person name="Eisen J.A."/>
            <person name="Markowitz V."/>
            <person name="Hugenholtz P."/>
            <person name="Klenk H.P."/>
            <person name="Kyrpides N.C."/>
        </authorList>
    </citation>
    <scope>NUCLEOTIDE SEQUENCE [LARGE SCALE GENOMIC DNA]</scope>
    <source>
        <strain evidence="3">ATCC 25592 / DSM 43247 / BCRC 13721 / JCM 3198 / KCTC 3076 / NBRC 16047 / NCTC 10667</strain>
    </source>
</reference>
<evidence type="ECO:0000313" key="3">
    <source>
        <dbReference type="Proteomes" id="UP000001219"/>
    </source>
</evidence>
<evidence type="ECO:0000256" key="1">
    <source>
        <dbReference type="SAM" id="MobiDB-lite"/>
    </source>
</evidence>
<gene>
    <name evidence="2" type="ordered locus">Gbro_0052</name>
</gene>
<name>D0LA79_GORB4</name>
<dbReference type="RefSeq" id="WP_012832000.1">
    <property type="nucleotide sequence ID" value="NC_013441.1"/>
</dbReference>
<evidence type="ECO:0000313" key="2">
    <source>
        <dbReference type="EMBL" id="ACY19408.1"/>
    </source>
</evidence>
<reference evidence="3" key="1">
    <citation type="submission" date="2009-10" db="EMBL/GenBank/DDBJ databases">
        <title>The complete chromosome of Gordonia bronchialis DSM 43247.</title>
        <authorList>
            <consortium name="US DOE Joint Genome Institute (JGI-PGF)"/>
            <person name="Lucas S."/>
            <person name="Copeland A."/>
            <person name="Lapidus A."/>
            <person name="Glavina del Rio T."/>
            <person name="Dalin E."/>
            <person name="Tice H."/>
            <person name="Bruce D."/>
            <person name="Goodwin L."/>
            <person name="Pitluck S."/>
            <person name="Kyrpides N."/>
            <person name="Mavromatis K."/>
            <person name="Ivanova N."/>
            <person name="Ovchinnikova G."/>
            <person name="Saunders E."/>
            <person name="Brettin T."/>
            <person name="Detter J.C."/>
            <person name="Han C."/>
            <person name="Larimer F."/>
            <person name="Land M."/>
            <person name="Hauser L."/>
            <person name="Markowitz V."/>
            <person name="Cheng J.-F."/>
            <person name="Hugenholtz P."/>
            <person name="Woyke T."/>
            <person name="Wu D."/>
            <person name="Jando M."/>
            <person name="Schneider S."/>
            <person name="Goeker M."/>
            <person name="Klenk H.-P."/>
            <person name="Eisen J.A."/>
        </authorList>
    </citation>
    <scope>NUCLEOTIDE SEQUENCE [LARGE SCALE GENOMIC DNA]</scope>
    <source>
        <strain evidence="3">ATCC 25592 / DSM 43247 / BCRC 13721 / JCM 3198 / KCTC 3076 / NBRC 16047 / NCTC 10667</strain>
    </source>
</reference>
<protein>
    <submittedName>
        <fullName evidence="2">Uncharacterized protein</fullName>
    </submittedName>
</protein>
<dbReference type="HOGENOM" id="CLU_1576276_0_0_11"/>
<feature type="region of interest" description="Disordered" evidence="1">
    <location>
        <begin position="29"/>
        <end position="64"/>
    </location>
</feature>
<accession>D0LA79</accession>
<dbReference type="AlphaFoldDB" id="D0LA79"/>
<sequence length="169" mass="17730">MPWIIAGVTAVVLIAVVAVVAVVLRSGSDSTTTAGASTTETNATESSATDTTQETTAETTTEPVTQLTGTWRGPAAGDQTGFDVVATISSEYPLAATVEYPQIGCAGDWSEDSRQGQTLLLTETITSGTCVTSQITLTPVSDDELSFYSSYYSQSQSRTLVITSTLRRQ</sequence>
<proteinExistence type="predicted"/>
<dbReference type="EMBL" id="CP001802">
    <property type="protein sequence ID" value="ACY19408.1"/>
    <property type="molecule type" value="Genomic_DNA"/>
</dbReference>
<dbReference type="Proteomes" id="UP000001219">
    <property type="component" value="Chromosome"/>
</dbReference>